<dbReference type="SUPFAM" id="SSF50969">
    <property type="entry name" value="YVTN repeat-like/Quinoprotein amine dehydrogenase"/>
    <property type="match status" value="1"/>
</dbReference>
<proteinExistence type="predicted"/>
<dbReference type="Proteomes" id="UP000248806">
    <property type="component" value="Unassembled WGS sequence"/>
</dbReference>
<dbReference type="EMBL" id="QKUF01000007">
    <property type="protein sequence ID" value="PZW30543.1"/>
    <property type="molecule type" value="Genomic_DNA"/>
</dbReference>
<feature type="transmembrane region" description="Helical" evidence="1">
    <location>
        <begin position="149"/>
        <end position="174"/>
    </location>
</feature>
<organism evidence="2 3">
    <name type="scientific">Thermosporothrix hazakensis</name>
    <dbReference type="NCBI Taxonomy" id="644383"/>
    <lineage>
        <taxon>Bacteria</taxon>
        <taxon>Bacillati</taxon>
        <taxon>Chloroflexota</taxon>
        <taxon>Ktedonobacteria</taxon>
        <taxon>Ktedonobacterales</taxon>
        <taxon>Thermosporotrichaceae</taxon>
        <taxon>Thermosporothrix</taxon>
    </lineage>
</organism>
<evidence type="ECO:0000313" key="3">
    <source>
        <dbReference type="Proteomes" id="UP000248806"/>
    </source>
</evidence>
<accession>A0A326U6W5</accession>
<dbReference type="OrthoDB" id="157862at2"/>
<keyword evidence="3" id="KW-1185">Reference proteome</keyword>
<sequence>MKDTTPESSKRDLPTCPLSRHCLRLVDELVRSDEQLDLLASELDLDDELLLRRLRDHIPTCPACQDALEQARHVREQQRTQLQAWLAQAERRVPATTDRILAALREEASRQPIALQEKPARNGRLLSPEWQPANRKVIAPRQSVLKKAFVTFSALAALLIAAVGLLGIFSLQFLQHGTQQQPTQGSTELKTTAVQQQKVVPASTWSSLLAVEKVQQQENLVLYNPANGQKAVIVSSICPQKPNTSKISHKPADEVLYQCTEADRMTYYLLRGQKSFSVSGAHTHSDRDYNAVWNTDDKSIFTYTDTAIIVFHPGDGTRRDIPYTLNAQHLHFAYKNTLYYTVRVEGEPGLELRRFNLETKEMDVLLTGVKIQGELVMSPLGDALYFSGSFKNMQGFFRLQLMGETPRLIGKAQTLAGFDSYTFNPIVLQTNGLADLIEIDATDGSVIKTLARDVAPGSSEVLTDVALLSPEENTMLITAGRYPDGTVRYWYRSLTGTQEPKMIFQSTNAKTDPVHSLQWIGWSMLLASPDE</sequence>
<keyword evidence="1" id="KW-0812">Transmembrane</keyword>
<gene>
    <name evidence="2" type="ORF">EI42_02514</name>
</gene>
<evidence type="ECO:0000313" key="2">
    <source>
        <dbReference type="EMBL" id="PZW30543.1"/>
    </source>
</evidence>
<dbReference type="RefSeq" id="WP_111322347.1">
    <property type="nucleotide sequence ID" value="NZ_BIFX01000001.1"/>
</dbReference>
<protein>
    <submittedName>
        <fullName evidence="2">Uncharacterized protein</fullName>
    </submittedName>
</protein>
<name>A0A326U6W5_THEHA</name>
<reference evidence="2 3" key="1">
    <citation type="submission" date="2018-06" db="EMBL/GenBank/DDBJ databases">
        <title>Genomic Encyclopedia of Archaeal and Bacterial Type Strains, Phase II (KMG-II): from individual species to whole genera.</title>
        <authorList>
            <person name="Goeker M."/>
        </authorList>
    </citation>
    <scope>NUCLEOTIDE SEQUENCE [LARGE SCALE GENOMIC DNA]</scope>
    <source>
        <strain evidence="2 3">ATCC BAA-1881</strain>
    </source>
</reference>
<evidence type="ECO:0000256" key="1">
    <source>
        <dbReference type="SAM" id="Phobius"/>
    </source>
</evidence>
<dbReference type="InterPro" id="IPR011044">
    <property type="entry name" value="Quino_amine_DH_bsu"/>
</dbReference>
<comment type="caution">
    <text evidence="2">The sequence shown here is derived from an EMBL/GenBank/DDBJ whole genome shotgun (WGS) entry which is preliminary data.</text>
</comment>
<keyword evidence="1" id="KW-0472">Membrane</keyword>
<keyword evidence="1" id="KW-1133">Transmembrane helix</keyword>
<dbReference type="AlphaFoldDB" id="A0A326U6W5"/>